<dbReference type="RefSeq" id="WP_189414583.1">
    <property type="nucleotide sequence ID" value="NZ_BMSM01000003.1"/>
</dbReference>
<dbReference type="EMBL" id="JAURUD010000001">
    <property type="protein sequence ID" value="MDP9682403.1"/>
    <property type="molecule type" value="Genomic_DNA"/>
</dbReference>
<keyword evidence="2" id="KW-1185">Reference proteome</keyword>
<comment type="caution">
    <text evidence="1">The sequence shown here is derived from an EMBL/GenBank/DDBJ whole genome shotgun (WGS) entry which is preliminary data.</text>
</comment>
<evidence type="ECO:0000313" key="2">
    <source>
        <dbReference type="Proteomes" id="UP001231675"/>
    </source>
</evidence>
<organism evidence="1 2">
    <name type="scientific">Streptomyces griseoviridis</name>
    <dbReference type="NCBI Taxonomy" id="45398"/>
    <lineage>
        <taxon>Bacteria</taxon>
        <taxon>Bacillati</taxon>
        <taxon>Actinomycetota</taxon>
        <taxon>Actinomycetes</taxon>
        <taxon>Kitasatosporales</taxon>
        <taxon>Streptomycetaceae</taxon>
        <taxon>Streptomyces</taxon>
    </lineage>
</organism>
<name>A0ABT9LFA4_STRGD</name>
<gene>
    <name evidence="1" type="ORF">J2S47_002905</name>
</gene>
<dbReference type="Proteomes" id="UP001231675">
    <property type="component" value="Unassembled WGS sequence"/>
</dbReference>
<dbReference type="GeneID" id="91551854"/>
<accession>A0ABT9LFA4</accession>
<protein>
    <submittedName>
        <fullName evidence="1">Uncharacterized protein</fullName>
    </submittedName>
</protein>
<proteinExistence type="predicted"/>
<reference evidence="1 2" key="1">
    <citation type="submission" date="2023-07" db="EMBL/GenBank/DDBJ databases">
        <title>Sequencing the genomes of 1000 actinobacteria strains.</title>
        <authorList>
            <person name="Klenk H.-P."/>
        </authorList>
    </citation>
    <scope>NUCLEOTIDE SEQUENCE [LARGE SCALE GENOMIC DNA]</scope>
    <source>
        <strain evidence="1 2">DSM 40229</strain>
    </source>
</reference>
<evidence type="ECO:0000313" key="1">
    <source>
        <dbReference type="EMBL" id="MDP9682403.1"/>
    </source>
</evidence>
<sequence length="73" mass="7983">MTGPEHYREAERLLRDEYRTAVSVAEAQVHATLALAAATALYSHEDGEGGGQPMHDYNAWMNAASVHVKETAK</sequence>